<sequence length="91" mass="10266">MQYTLEEIKNILKEEVLINRLELDDVEASDISDDENLFDEDGLALDSVEALDIITGISEIFQVDTNSLTQEEINNNFKSVNDIASFIANNQ</sequence>
<proteinExistence type="predicted"/>
<dbReference type="Gene3D" id="1.10.1200.10">
    <property type="entry name" value="ACP-like"/>
    <property type="match status" value="1"/>
</dbReference>
<dbReference type="InterPro" id="IPR036736">
    <property type="entry name" value="ACP-like_sf"/>
</dbReference>
<dbReference type="InterPro" id="IPR009081">
    <property type="entry name" value="PP-bd_ACP"/>
</dbReference>
<dbReference type="Proteomes" id="UP000380217">
    <property type="component" value="Unassembled WGS sequence"/>
</dbReference>
<evidence type="ECO:0000313" key="2">
    <source>
        <dbReference type="EMBL" id="VUX01022.1"/>
    </source>
</evidence>
<dbReference type="SUPFAM" id="SSF47336">
    <property type="entry name" value="ACP-like"/>
    <property type="match status" value="1"/>
</dbReference>
<dbReference type="AlphaFoldDB" id="A0A564T160"/>
<name>A0A564T160_STRVE</name>
<evidence type="ECO:0000259" key="1">
    <source>
        <dbReference type="PROSITE" id="PS50075"/>
    </source>
</evidence>
<dbReference type="RefSeq" id="WP_154864296.1">
    <property type="nucleotide sequence ID" value="NZ_CABHNJ010000024.1"/>
</dbReference>
<dbReference type="EMBL" id="CABHNJ010000024">
    <property type="protein sequence ID" value="VUX01022.1"/>
    <property type="molecule type" value="Genomic_DNA"/>
</dbReference>
<protein>
    <submittedName>
        <fullName evidence="2">Acyl carrier protein</fullName>
    </submittedName>
</protein>
<organism evidence="2 3">
    <name type="scientific">Streptococcus vestibularis</name>
    <dbReference type="NCBI Taxonomy" id="1343"/>
    <lineage>
        <taxon>Bacteria</taxon>
        <taxon>Bacillati</taxon>
        <taxon>Bacillota</taxon>
        <taxon>Bacilli</taxon>
        <taxon>Lactobacillales</taxon>
        <taxon>Streptococcaceae</taxon>
        <taxon>Streptococcus</taxon>
    </lineage>
</organism>
<dbReference type="PROSITE" id="PS50075">
    <property type="entry name" value="CARRIER"/>
    <property type="match status" value="1"/>
</dbReference>
<reference evidence="2 3" key="1">
    <citation type="submission" date="2019-07" db="EMBL/GenBank/DDBJ databases">
        <authorList>
            <person name="Hibberd C M."/>
            <person name="Gehrig L. J."/>
            <person name="Chang H.-W."/>
            <person name="Venkatesh S."/>
        </authorList>
    </citation>
    <scope>NUCLEOTIDE SEQUENCE [LARGE SCALE GENOMIC DNA]</scope>
    <source>
        <strain evidence="2">Streptococcus_salivarius_SS_Bg39</strain>
    </source>
</reference>
<gene>
    <name evidence="2" type="ORF">SSSS39_01287</name>
</gene>
<feature type="domain" description="Carrier" evidence="1">
    <location>
        <begin position="7"/>
        <end position="91"/>
    </location>
</feature>
<accession>A0A564T160</accession>
<evidence type="ECO:0000313" key="3">
    <source>
        <dbReference type="Proteomes" id="UP000380217"/>
    </source>
</evidence>